<reference evidence="6" key="1">
    <citation type="submission" date="2020-11" db="EMBL/GenBank/DDBJ databases">
        <authorList>
            <consortium name="DOE Joint Genome Institute"/>
            <person name="Ahrendt S."/>
            <person name="Riley R."/>
            <person name="Andreopoulos W."/>
            <person name="Labutti K."/>
            <person name="Pangilinan J."/>
            <person name="Ruiz-Duenas F.J."/>
            <person name="Barrasa J.M."/>
            <person name="Sanchez-Garcia M."/>
            <person name="Camarero S."/>
            <person name="Miyauchi S."/>
            <person name="Serrano A."/>
            <person name="Linde D."/>
            <person name="Babiker R."/>
            <person name="Drula E."/>
            <person name="Ayuso-Fernandez I."/>
            <person name="Pacheco R."/>
            <person name="Padilla G."/>
            <person name="Ferreira P."/>
            <person name="Barriuso J."/>
            <person name="Kellner H."/>
            <person name="Castanera R."/>
            <person name="Alfaro M."/>
            <person name="Ramirez L."/>
            <person name="Pisabarro A.G."/>
            <person name="Kuo A."/>
            <person name="Tritt A."/>
            <person name="Lipzen A."/>
            <person name="He G."/>
            <person name="Yan M."/>
            <person name="Ng V."/>
            <person name="Cullen D."/>
            <person name="Martin F."/>
            <person name="Rosso M.-N."/>
            <person name="Henrissat B."/>
            <person name="Hibbett D."/>
            <person name="Martinez A.T."/>
            <person name="Grigoriev I.V."/>
        </authorList>
    </citation>
    <scope>NUCLEOTIDE SEQUENCE</scope>
    <source>
        <strain evidence="6">MF-IS2</strain>
    </source>
</reference>
<keyword evidence="1" id="KW-0805">Transcription regulation</keyword>
<dbReference type="OrthoDB" id="3364175at2759"/>
<dbReference type="EMBL" id="MU151074">
    <property type="protein sequence ID" value="KAF9452193.1"/>
    <property type="molecule type" value="Genomic_DNA"/>
</dbReference>
<dbReference type="Proteomes" id="UP000807342">
    <property type="component" value="Unassembled WGS sequence"/>
</dbReference>
<dbReference type="GO" id="GO:0003677">
    <property type="term" value="F:DNA binding"/>
    <property type="evidence" value="ECO:0007669"/>
    <property type="project" value="UniProtKB-KW"/>
</dbReference>
<sequence>MAQLSQMHQSMLVNSQNSSTVEFARILWWSLFLLDRHQCYIFQRPYMILEQHCHTPLPEAVHYFADQGGGLSDTLIDNSFLLIQIQWARLVGNAWDTCSSNQASVRDLLGLEKAFYVLESELPLPFRIHDTPVTARRGVTYFQGLVFSLRTYHIRARILLKLQMRCLRRLPQDCELRKFRDSVGGICVGL</sequence>
<accession>A0A9P5XIT4</accession>
<dbReference type="Pfam" id="PF04082">
    <property type="entry name" value="Fungal_trans"/>
    <property type="match status" value="1"/>
</dbReference>
<evidence type="ECO:0000256" key="3">
    <source>
        <dbReference type="ARBA" id="ARBA00023163"/>
    </source>
</evidence>
<evidence type="ECO:0000313" key="7">
    <source>
        <dbReference type="Proteomes" id="UP000807342"/>
    </source>
</evidence>
<protein>
    <recommendedName>
        <fullName evidence="5">Xylanolytic transcriptional activator regulatory domain-containing protein</fullName>
    </recommendedName>
</protein>
<dbReference type="InterPro" id="IPR051127">
    <property type="entry name" value="Fungal_SecMet_Regulators"/>
</dbReference>
<dbReference type="InterPro" id="IPR007219">
    <property type="entry name" value="XnlR_reg_dom"/>
</dbReference>
<evidence type="ECO:0000259" key="5">
    <source>
        <dbReference type="Pfam" id="PF04082"/>
    </source>
</evidence>
<evidence type="ECO:0000256" key="4">
    <source>
        <dbReference type="ARBA" id="ARBA00023242"/>
    </source>
</evidence>
<gene>
    <name evidence="6" type="ORF">P691DRAFT_258184</name>
</gene>
<keyword evidence="4" id="KW-0539">Nucleus</keyword>
<evidence type="ECO:0000313" key="6">
    <source>
        <dbReference type="EMBL" id="KAF9452193.1"/>
    </source>
</evidence>
<dbReference type="AlphaFoldDB" id="A0A9P5XIT4"/>
<feature type="domain" description="Xylanolytic transcriptional activator regulatory" evidence="5">
    <location>
        <begin position="2"/>
        <end position="62"/>
    </location>
</feature>
<dbReference type="PANTHER" id="PTHR47424:SF3">
    <property type="entry name" value="REGULATORY PROTEIN GAL4"/>
    <property type="match status" value="1"/>
</dbReference>
<proteinExistence type="predicted"/>
<name>A0A9P5XIT4_9AGAR</name>
<comment type="caution">
    <text evidence="6">The sequence shown here is derived from an EMBL/GenBank/DDBJ whole genome shotgun (WGS) entry which is preliminary data.</text>
</comment>
<dbReference type="CDD" id="cd12148">
    <property type="entry name" value="fungal_TF_MHR"/>
    <property type="match status" value="1"/>
</dbReference>
<keyword evidence="2" id="KW-0238">DNA-binding</keyword>
<keyword evidence="7" id="KW-1185">Reference proteome</keyword>
<dbReference type="PANTHER" id="PTHR47424">
    <property type="entry name" value="REGULATORY PROTEIN GAL4"/>
    <property type="match status" value="1"/>
</dbReference>
<evidence type="ECO:0000256" key="1">
    <source>
        <dbReference type="ARBA" id="ARBA00023015"/>
    </source>
</evidence>
<organism evidence="6 7">
    <name type="scientific">Macrolepiota fuliginosa MF-IS2</name>
    <dbReference type="NCBI Taxonomy" id="1400762"/>
    <lineage>
        <taxon>Eukaryota</taxon>
        <taxon>Fungi</taxon>
        <taxon>Dikarya</taxon>
        <taxon>Basidiomycota</taxon>
        <taxon>Agaricomycotina</taxon>
        <taxon>Agaricomycetes</taxon>
        <taxon>Agaricomycetidae</taxon>
        <taxon>Agaricales</taxon>
        <taxon>Agaricineae</taxon>
        <taxon>Agaricaceae</taxon>
        <taxon>Macrolepiota</taxon>
    </lineage>
</organism>
<keyword evidence="3" id="KW-0804">Transcription</keyword>
<evidence type="ECO:0000256" key="2">
    <source>
        <dbReference type="ARBA" id="ARBA00023125"/>
    </source>
</evidence>